<accession>A0AB33KBH3</accession>
<feature type="domain" description="DUF2264" evidence="1">
    <location>
        <begin position="25"/>
        <end position="375"/>
    </location>
</feature>
<gene>
    <name evidence="2" type="ORF">SCMC78_06060</name>
</gene>
<reference evidence="2" key="1">
    <citation type="submission" date="2024-07" db="EMBL/GenBank/DDBJ databases">
        <title>Complete genome sequences of cellulolytic bacteria, Kitasatospora sp. CMC57 and Streptomyces sp. CMC78, isolated from Japanese agricultural soil.</title>
        <authorList>
            <person name="Hashimoto T."/>
            <person name="Ito M."/>
            <person name="Iwamoto M."/>
            <person name="Fukahori D."/>
            <person name="Shoda T."/>
            <person name="Sakoda M."/>
            <person name="Morohoshi T."/>
            <person name="Mitsuboshi M."/>
            <person name="Nishizawa T."/>
        </authorList>
    </citation>
    <scope>NUCLEOTIDE SEQUENCE</scope>
    <source>
        <strain evidence="2">CMC78</strain>
    </source>
</reference>
<dbReference type="PANTHER" id="PTHR35339:SF4">
    <property type="entry name" value="LINALOOL DEHYDRATASE_ISOMERASE DOMAIN-CONTAINING PROTEIN"/>
    <property type="match status" value="1"/>
</dbReference>
<sequence>MTTSAAALFGLPPEDRASSPYTGYTRAHWEAAADGMLDAAWKWATPGGARLDLPGPPSHSGVRSDGLEGYARTFLAAGFRVAGAGGKDPNGLLERYADGLDAGTRTPGRDDAESWPLILDHDVQGQPMVESASVALGLRLTRPWLWDRLPSDVRDRAEHWLRGALRHVPAGNNWYLFPYTVAGFLESVGRGDAETARARERALELLAGWYRGNGWYADGDGRAFDHYNGWALHLYPLLDAHLAGDARESALHGARLREHLESFSLMFGGDGAPLHFGRSLTYRFAASAGVGLGAVTGHTPLAPGVSRRVASGSLRYFLERGAVGNDGLLSLGWHGPHAATLQTYSGPASPYWASKAFVALLAPAEHPLWASPEEEAPSEGPDRVLSVPAAGFLLQSTRADGVVRLHNHGSDHVRPDEGESAADEDPHYARLAYSTVTGPTSASNTADNHLSVTVGGARSARRRIRPLGAGHGDGWGWAASWHLPVFPAGPSTVPGLRVESVTVARGRHELRVHRVLGAPDGARAELTGWATDPGGPVRSRLRGLHGWEAPEDVRAPQGTAFAPWATVPRLAAEVTGTVVLAALASLTAGTAGTAEPEATPETGPLDGVVERVEVAGDTVEVRWAEDGARTRITFGGTAAPAGSVEPAVSAVPVVTVVHGRPDAP</sequence>
<organism evidence="2">
    <name type="scientific">Streptomyces sp. CMC78</name>
    <dbReference type="NCBI Taxonomy" id="3231512"/>
    <lineage>
        <taxon>Bacteria</taxon>
        <taxon>Bacillati</taxon>
        <taxon>Actinomycetota</taxon>
        <taxon>Actinomycetes</taxon>
        <taxon>Kitasatosporales</taxon>
        <taxon>Streptomycetaceae</taxon>
        <taxon>Streptomyces</taxon>
    </lineage>
</organism>
<dbReference type="KEGG" id="stcm:SCMC78_06060"/>
<evidence type="ECO:0000313" key="2">
    <source>
        <dbReference type="EMBL" id="BFP50799.1"/>
    </source>
</evidence>
<dbReference type="EMBL" id="AP035884">
    <property type="protein sequence ID" value="BFP50799.1"/>
    <property type="molecule type" value="Genomic_DNA"/>
</dbReference>
<dbReference type="PIRSF" id="PIRSF014753">
    <property type="entry name" value="UCP014753"/>
    <property type="match status" value="1"/>
</dbReference>
<dbReference type="Pfam" id="PF10022">
    <property type="entry name" value="DUF2264"/>
    <property type="match status" value="1"/>
</dbReference>
<evidence type="ECO:0000259" key="1">
    <source>
        <dbReference type="Pfam" id="PF10022"/>
    </source>
</evidence>
<protein>
    <submittedName>
        <fullName evidence="2">DUF2264 domain-containing protein</fullName>
    </submittedName>
</protein>
<dbReference type="AlphaFoldDB" id="A0AB33KBH3"/>
<dbReference type="InterPro" id="IPR049349">
    <property type="entry name" value="DUF2264_N"/>
</dbReference>
<dbReference type="InterPro" id="IPR016624">
    <property type="entry name" value="UCP014753"/>
</dbReference>
<proteinExistence type="predicted"/>
<dbReference type="RefSeq" id="WP_408053293.1">
    <property type="nucleotide sequence ID" value="NZ_AP035884.1"/>
</dbReference>
<dbReference type="PANTHER" id="PTHR35339">
    <property type="entry name" value="LINALOOL DEHYDRATASE_ISOMERASE DOMAIN-CONTAINING PROTEIN"/>
    <property type="match status" value="1"/>
</dbReference>
<name>A0AB33KBH3_9ACTN</name>